<dbReference type="AlphaFoldDB" id="A0A8C4Q3E2"/>
<evidence type="ECO:0000313" key="6">
    <source>
        <dbReference type="Proteomes" id="UP000694388"/>
    </source>
</evidence>
<accession>A0A8C4Q3E2</accession>
<dbReference type="OMA" id="THSRWDK"/>
<protein>
    <recommendedName>
        <fullName evidence="4">Protein KTI12 homolog</fullName>
    </recommendedName>
</protein>
<evidence type="ECO:0000313" key="5">
    <source>
        <dbReference type="Ensembl" id="ENSEBUP00000009324.1"/>
    </source>
</evidence>
<dbReference type="PANTHER" id="PTHR12435">
    <property type="match status" value="1"/>
</dbReference>
<dbReference type="Ensembl" id="ENSEBUT00000009845.1">
    <property type="protein sequence ID" value="ENSEBUP00000009324.1"/>
    <property type="gene ID" value="ENSEBUG00000006006.1"/>
</dbReference>
<evidence type="ECO:0000256" key="3">
    <source>
        <dbReference type="ARBA" id="ARBA00025768"/>
    </source>
</evidence>
<evidence type="ECO:0000256" key="1">
    <source>
        <dbReference type="ARBA" id="ARBA00022741"/>
    </source>
</evidence>
<dbReference type="GeneTree" id="ENSGT00390000002443"/>
<evidence type="ECO:0000256" key="2">
    <source>
        <dbReference type="ARBA" id="ARBA00022840"/>
    </source>
</evidence>
<sequence length="265" mass="30499">MPLVLLCGFPCSGKSRRARELCSWLERDRSREAVLVWDEEFMAQDKNTVFTGTTNYLCTCRKINKENVVILDSSNYIKGYRYELYCVIKHSQTPHCVIHCDTALSTCREWNAQRPVGERYDEDRLNDLAMRFESPDGNNRWDSPLFTVQPEDELPCQTICDVLFLRRAPPPNQSTLNQPISPSNFLYDLDKVTQEAVNVSAASNHTPWNPHQPRPCGTPKLNHSLTSAQLRRLRRQFISFAKLHLSDDPSQLVSSFLDFITQSTE</sequence>
<dbReference type="Proteomes" id="UP000694388">
    <property type="component" value="Unplaced"/>
</dbReference>
<dbReference type="InterPro" id="IPR013641">
    <property type="entry name" value="KTI12/PSTK"/>
</dbReference>
<keyword evidence="6" id="KW-1185">Reference proteome</keyword>
<keyword evidence="2" id="KW-0067">ATP-binding</keyword>
<keyword evidence="1" id="KW-0547">Nucleotide-binding</keyword>
<reference evidence="5" key="1">
    <citation type="submission" date="2025-08" db="UniProtKB">
        <authorList>
            <consortium name="Ensembl"/>
        </authorList>
    </citation>
    <scope>IDENTIFICATION</scope>
</reference>
<proteinExistence type="inferred from homology"/>
<reference evidence="5" key="2">
    <citation type="submission" date="2025-09" db="UniProtKB">
        <authorList>
            <consortium name="Ensembl"/>
        </authorList>
    </citation>
    <scope>IDENTIFICATION</scope>
</reference>
<dbReference type="InterPro" id="IPR027417">
    <property type="entry name" value="P-loop_NTPase"/>
</dbReference>
<dbReference type="SUPFAM" id="SSF52540">
    <property type="entry name" value="P-loop containing nucleoside triphosphate hydrolases"/>
    <property type="match status" value="1"/>
</dbReference>
<dbReference type="GO" id="GO:0005524">
    <property type="term" value="F:ATP binding"/>
    <property type="evidence" value="ECO:0007669"/>
    <property type="project" value="UniProtKB-KW"/>
</dbReference>
<dbReference type="Pfam" id="PF08433">
    <property type="entry name" value="KTI12"/>
    <property type="match status" value="1"/>
</dbReference>
<dbReference type="Gene3D" id="3.40.50.300">
    <property type="entry name" value="P-loop containing nucleotide triphosphate hydrolases"/>
    <property type="match status" value="1"/>
</dbReference>
<organism evidence="5 6">
    <name type="scientific">Eptatretus burgeri</name>
    <name type="common">Inshore hagfish</name>
    <dbReference type="NCBI Taxonomy" id="7764"/>
    <lineage>
        <taxon>Eukaryota</taxon>
        <taxon>Metazoa</taxon>
        <taxon>Chordata</taxon>
        <taxon>Craniata</taxon>
        <taxon>Vertebrata</taxon>
        <taxon>Cyclostomata</taxon>
        <taxon>Myxini</taxon>
        <taxon>Myxiniformes</taxon>
        <taxon>Myxinidae</taxon>
        <taxon>Eptatretinae</taxon>
        <taxon>Eptatretus</taxon>
    </lineage>
</organism>
<name>A0A8C4Q3E2_EPTBU</name>
<evidence type="ECO:0000256" key="4">
    <source>
        <dbReference type="ARBA" id="ARBA00026170"/>
    </source>
</evidence>
<comment type="similarity">
    <text evidence="3">Belongs to the KTI12 family.</text>
</comment>